<dbReference type="Pfam" id="PF17754">
    <property type="entry name" value="TetR_C_14"/>
    <property type="match status" value="1"/>
</dbReference>
<dbReference type="PRINTS" id="PR00455">
    <property type="entry name" value="HTHTETR"/>
</dbReference>
<comment type="caution">
    <text evidence="6">The sequence shown here is derived from an EMBL/GenBank/DDBJ whole genome shotgun (WGS) entry which is preliminary data.</text>
</comment>
<evidence type="ECO:0000256" key="2">
    <source>
        <dbReference type="ARBA" id="ARBA00023125"/>
    </source>
</evidence>
<dbReference type="Pfam" id="PF00440">
    <property type="entry name" value="TetR_N"/>
    <property type="match status" value="1"/>
</dbReference>
<keyword evidence="1" id="KW-0805">Transcription regulation</keyword>
<dbReference type="AlphaFoldDB" id="A0A4S8NMX1"/>
<dbReference type="PROSITE" id="PS50977">
    <property type="entry name" value="HTH_TETR_2"/>
    <property type="match status" value="1"/>
</dbReference>
<evidence type="ECO:0000313" key="7">
    <source>
        <dbReference type="Proteomes" id="UP000307087"/>
    </source>
</evidence>
<evidence type="ECO:0000313" key="6">
    <source>
        <dbReference type="EMBL" id="THV18313.1"/>
    </source>
</evidence>
<accession>A0A4S8NMX1</accession>
<proteinExistence type="predicted"/>
<organism evidence="6 7">
    <name type="scientific">Nocardioides caeni</name>
    <dbReference type="NCBI Taxonomy" id="574700"/>
    <lineage>
        <taxon>Bacteria</taxon>
        <taxon>Bacillati</taxon>
        <taxon>Actinomycetota</taxon>
        <taxon>Actinomycetes</taxon>
        <taxon>Propionibacteriales</taxon>
        <taxon>Nocardioidaceae</taxon>
        <taxon>Nocardioides</taxon>
    </lineage>
</organism>
<dbReference type="GO" id="GO:0003700">
    <property type="term" value="F:DNA-binding transcription factor activity"/>
    <property type="evidence" value="ECO:0007669"/>
    <property type="project" value="TreeGrafter"/>
</dbReference>
<protein>
    <submittedName>
        <fullName evidence="6">TetR family transcriptional regulator</fullName>
    </submittedName>
</protein>
<keyword evidence="3" id="KW-0804">Transcription</keyword>
<reference evidence="6 7" key="1">
    <citation type="journal article" date="2009" name="Int. J. Syst. Evol. Microbiol.">
        <title>Nocardioides caeni sp. nov., isolated from wastewater.</title>
        <authorList>
            <person name="Yoon J.H."/>
            <person name="Kang S.J."/>
            <person name="Park S."/>
            <person name="Kim W."/>
            <person name="Oh T.K."/>
        </authorList>
    </citation>
    <scope>NUCLEOTIDE SEQUENCE [LARGE SCALE GENOMIC DNA]</scope>
    <source>
        <strain evidence="6 7">DSM 23134</strain>
    </source>
</reference>
<dbReference type="InterPro" id="IPR050109">
    <property type="entry name" value="HTH-type_TetR-like_transc_reg"/>
</dbReference>
<dbReference type="InterPro" id="IPR009057">
    <property type="entry name" value="Homeodomain-like_sf"/>
</dbReference>
<feature type="domain" description="HTH tetR-type" evidence="5">
    <location>
        <begin position="19"/>
        <end position="79"/>
    </location>
</feature>
<dbReference type="Proteomes" id="UP000307087">
    <property type="component" value="Unassembled WGS sequence"/>
</dbReference>
<dbReference type="PANTHER" id="PTHR30055">
    <property type="entry name" value="HTH-TYPE TRANSCRIPTIONAL REGULATOR RUTR"/>
    <property type="match status" value="1"/>
</dbReference>
<keyword evidence="2 4" id="KW-0238">DNA-binding</keyword>
<dbReference type="Gene3D" id="1.10.357.10">
    <property type="entry name" value="Tetracycline Repressor, domain 2"/>
    <property type="match status" value="1"/>
</dbReference>
<sequence>MLSVIAVHPPVGRRERNRQETRQRIADAAARLAVDGGHVGITVDDIVAAAGVGRATFFRHFESKELAVATGLSGAGAFVMVDLIRQADDALDAVGAIRWAYAQLGVDFEALRSMFAEQALLCRWSPAMVAWTLHLYVDWEIGIGEAVASRLPGLRPGDPRPRMIGAMTMAAARLAVDEWVAGDCTGDLPALMQRYLGVIEVPAHLPTHT</sequence>
<keyword evidence="7" id="KW-1185">Reference proteome</keyword>
<evidence type="ECO:0000256" key="4">
    <source>
        <dbReference type="PROSITE-ProRule" id="PRU00335"/>
    </source>
</evidence>
<dbReference type="EMBL" id="STGW01000001">
    <property type="protein sequence ID" value="THV18313.1"/>
    <property type="molecule type" value="Genomic_DNA"/>
</dbReference>
<dbReference type="SUPFAM" id="SSF46689">
    <property type="entry name" value="Homeodomain-like"/>
    <property type="match status" value="1"/>
</dbReference>
<evidence type="ECO:0000259" key="5">
    <source>
        <dbReference type="PROSITE" id="PS50977"/>
    </source>
</evidence>
<evidence type="ECO:0000256" key="1">
    <source>
        <dbReference type="ARBA" id="ARBA00023015"/>
    </source>
</evidence>
<dbReference type="GO" id="GO:0000976">
    <property type="term" value="F:transcription cis-regulatory region binding"/>
    <property type="evidence" value="ECO:0007669"/>
    <property type="project" value="TreeGrafter"/>
</dbReference>
<name>A0A4S8NMX1_9ACTN</name>
<dbReference type="InterPro" id="IPR041347">
    <property type="entry name" value="MftR_C"/>
</dbReference>
<evidence type="ECO:0000256" key="3">
    <source>
        <dbReference type="ARBA" id="ARBA00023163"/>
    </source>
</evidence>
<dbReference type="InterPro" id="IPR001647">
    <property type="entry name" value="HTH_TetR"/>
</dbReference>
<feature type="DNA-binding region" description="H-T-H motif" evidence="4">
    <location>
        <begin position="42"/>
        <end position="61"/>
    </location>
</feature>
<gene>
    <name evidence="6" type="ORF">E9934_01370</name>
</gene>
<dbReference type="PANTHER" id="PTHR30055:SF234">
    <property type="entry name" value="HTH-TYPE TRANSCRIPTIONAL REGULATOR BETI"/>
    <property type="match status" value="1"/>
</dbReference>